<keyword evidence="2" id="KW-1185">Reference proteome</keyword>
<dbReference type="Proteomes" id="UP000006334">
    <property type="component" value="Unassembled WGS sequence"/>
</dbReference>
<dbReference type="EMBL" id="BAEN01000049">
    <property type="protein sequence ID" value="GAC15193.1"/>
    <property type="molecule type" value="Genomic_DNA"/>
</dbReference>
<dbReference type="OrthoDB" id="6322408at2"/>
<dbReference type="eggNOG" id="ENOG5033BXF">
    <property type="taxonomic scope" value="Bacteria"/>
</dbReference>
<gene>
    <name evidence="1" type="ORF">GLIP_2568</name>
</gene>
<dbReference type="RefSeq" id="WP_008844998.1">
    <property type="nucleotide sequence ID" value="NZ_BAEN01000049.1"/>
</dbReference>
<dbReference type="STRING" id="1127673.GLIP_2568"/>
<comment type="caution">
    <text evidence="1">The sequence shown here is derived from an EMBL/GenBank/DDBJ whole genome shotgun (WGS) entry which is preliminary data.</text>
</comment>
<evidence type="ECO:0000313" key="1">
    <source>
        <dbReference type="EMBL" id="GAC15193.1"/>
    </source>
</evidence>
<name>K6YEX8_9ALTE</name>
<dbReference type="AlphaFoldDB" id="K6YEX8"/>
<reference evidence="1 2" key="1">
    <citation type="journal article" date="2017" name="Antonie Van Leeuwenhoek">
        <title>Rhizobium rhizosphaerae sp. nov., a novel species isolated from rice rhizosphere.</title>
        <authorList>
            <person name="Zhao J.J."/>
            <person name="Zhang J."/>
            <person name="Zhang R.J."/>
            <person name="Zhang C.W."/>
            <person name="Yin H.Q."/>
            <person name="Zhang X.X."/>
        </authorList>
    </citation>
    <scope>NUCLEOTIDE SEQUENCE [LARGE SCALE GENOMIC DNA]</scope>
    <source>
        <strain evidence="1 2">E3</strain>
    </source>
</reference>
<accession>K6YEX8</accession>
<protein>
    <submittedName>
        <fullName evidence="1">Uncharacterized protein</fullName>
    </submittedName>
</protein>
<evidence type="ECO:0000313" key="2">
    <source>
        <dbReference type="Proteomes" id="UP000006334"/>
    </source>
</evidence>
<proteinExistence type="predicted"/>
<dbReference type="Gene3D" id="1.20.120.1490">
    <property type="match status" value="1"/>
</dbReference>
<organism evidence="1 2">
    <name type="scientific">Aliiglaciecola lipolytica E3</name>
    <dbReference type="NCBI Taxonomy" id="1127673"/>
    <lineage>
        <taxon>Bacteria</taxon>
        <taxon>Pseudomonadati</taxon>
        <taxon>Pseudomonadota</taxon>
        <taxon>Gammaproteobacteria</taxon>
        <taxon>Alteromonadales</taxon>
        <taxon>Alteromonadaceae</taxon>
        <taxon>Aliiglaciecola</taxon>
    </lineage>
</organism>
<sequence>MNKLTLNHEYTPDKLSEINQQLKSVLSADSVDDAQLKSLIDQRDIIVSEHLQSLDADAEKRFAESELKVNELLTRELKNQLKDSLNQLSGLIRGQKKVDKYK</sequence>